<dbReference type="GO" id="GO:0006412">
    <property type="term" value="P:translation"/>
    <property type="evidence" value="ECO:0007669"/>
    <property type="project" value="InterPro"/>
</dbReference>
<dbReference type="Gene3D" id="2.40.50.140">
    <property type="entry name" value="Nucleic acid-binding proteins"/>
    <property type="match status" value="1"/>
</dbReference>
<dbReference type="Pfam" id="PF00366">
    <property type="entry name" value="Ribosomal_S17"/>
    <property type="match status" value="1"/>
</dbReference>
<evidence type="ECO:0000256" key="2">
    <source>
        <dbReference type="ARBA" id="ARBA00022980"/>
    </source>
</evidence>
<dbReference type="GO" id="GO:0005840">
    <property type="term" value="C:ribosome"/>
    <property type="evidence" value="ECO:0007669"/>
    <property type="project" value="UniProtKB-KW"/>
</dbReference>
<name>A0A2M7CJ76_9BACT</name>
<dbReference type="AlphaFoldDB" id="A0A2M7CJ76"/>
<dbReference type="InterPro" id="IPR000266">
    <property type="entry name" value="Ribosomal_uS17"/>
</dbReference>
<sequence length="72" mass="8452">MKQRQKGQIKKVIDKKTVKVEVKKIKTHPKYLKQFNLVKNFLAVSTKEYKVGDLVEIEAIAPKSKRKTWKVL</sequence>
<comment type="caution">
    <text evidence="4">The sequence shown here is derived from an EMBL/GenBank/DDBJ whole genome shotgun (WGS) entry which is preliminary data.</text>
</comment>
<dbReference type="GO" id="GO:0003735">
    <property type="term" value="F:structural constituent of ribosome"/>
    <property type="evidence" value="ECO:0007669"/>
    <property type="project" value="InterPro"/>
</dbReference>
<organism evidence="4 5">
    <name type="scientific">Candidatus Berkelbacteria bacterium CG03_land_8_20_14_0_80_40_36</name>
    <dbReference type="NCBI Taxonomy" id="1974509"/>
    <lineage>
        <taxon>Bacteria</taxon>
        <taxon>Candidatus Berkelbacteria</taxon>
    </lineage>
</organism>
<dbReference type="Proteomes" id="UP000229966">
    <property type="component" value="Unassembled WGS sequence"/>
</dbReference>
<keyword evidence="3" id="KW-0687">Ribonucleoprotein</keyword>
<evidence type="ECO:0000256" key="1">
    <source>
        <dbReference type="ARBA" id="ARBA00010254"/>
    </source>
</evidence>
<evidence type="ECO:0000313" key="5">
    <source>
        <dbReference type="Proteomes" id="UP000229966"/>
    </source>
</evidence>
<comment type="similarity">
    <text evidence="1">Belongs to the universal ribosomal protein uS17 family.</text>
</comment>
<evidence type="ECO:0000256" key="3">
    <source>
        <dbReference type="ARBA" id="ARBA00023274"/>
    </source>
</evidence>
<evidence type="ECO:0000313" key="4">
    <source>
        <dbReference type="EMBL" id="PIV25670.1"/>
    </source>
</evidence>
<dbReference type="InterPro" id="IPR012340">
    <property type="entry name" value="NA-bd_OB-fold"/>
</dbReference>
<protein>
    <submittedName>
        <fullName evidence="4">30S ribosomal protein S17</fullName>
    </submittedName>
</protein>
<dbReference type="EMBL" id="PEUM01000011">
    <property type="protein sequence ID" value="PIV25670.1"/>
    <property type="molecule type" value="Genomic_DNA"/>
</dbReference>
<accession>A0A2M7CJ76</accession>
<reference evidence="5" key="1">
    <citation type="submission" date="2017-09" db="EMBL/GenBank/DDBJ databases">
        <title>Depth-based differentiation of microbial function through sediment-hosted aquifers and enrichment of novel symbionts in the deep terrestrial subsurface.</title>
        <authorList>
            <person name="Probst A.J."/>
            <person name="Ladd B."/>
            <person name="Jarett J.K."/>
            <person name="Geller-Mcgrath D.E."/>
            <person name="Sieber C.M.K."/>
            <person name="Emerson J.B."/>
            <person name="Anantharaman K."/>
            <person name="Thomas B.C."/>
            <person name="Malmstrom R."/>
            <person name="Stieglmeier M."/>
            <person name="Klingl A."/>
            <person name="Woyke T."/>
            <person name="Ryan C.M."/>
            <person name="Banfield J.F."/>
        </authorList>
    </citation>
    <scope>NUCLEOTIDE SEQUENCE [LARGE SCALE GENOMIC DNA]</scope>
</reference>
<keyword evidence="2 4" id="KW-0689">Ribosomal protein</keyword>
<gene>
    <name evidence="4" type="primary">rpsQ</name>
    <name evidence="4" type="ORF">COS38_00435</name>
</gene>
<proteinExistence type="inferred from homology"/>
<dbReference type="GO" id="GO:1990904">
    <property type="term" value="C:ribonucleoprotein complex"/>
    <property type="evidence" value="ECO:0007669"/>
    <property type="project" value="UniProtKB-KW"/>
</dbReference>
<dbReference type="SUPFAM" id="SSF50249">
    <property type="entry name" value="Nucleic acid-binding proteins"/>
    <property type="match status" value="1"/>
</dbReference>